<dbReference type="Pfam" id="PF02210">
    <property type="entry name" value="Laminin_G_2"/>
    <property type="match status" value="5"/>
</dbReference>
<dbReference type="Pfam" id="PF00052">
    <property type="entry name" value="Laminin_B"/>
    <property type="match status" value="1"/>
</dbReference>
<feature type="domain" description="Laminin EGF-like" evidence="17">
    <location>
        <begin position="2076"/>
        <end position="2122"/>
    </location>
</feature>
<dbReference type="GO" id="GO:0007155">
    <property type="term" value="P:cell adhesion"/>
    <property type="evidence" value="ECO:0007669"/>
    <property type="project" value="UniProtKB-KW"/>
</dbReference>
<feature type="signal peptide" evidence="15">
    <location>
        <begin position="1"/>
        <end position="19"/>
    </location>
</feature>
<dbReference type="PROSITE" id="PS50027">
    <property type="entry name" value="EGF_LAM_2"/>
    <property type="match status" value="15"/>
</dbReference>
<evidence type="ECO:0000259" key="18">
    <source>
        <dbReference type="PROSITE" id="PS51115"/>
    </source>
</evidence>
<feature type="disulfide bond" evidence="12">
    <location>
        <begin position="480"/>
        <end position="489"/>
    </location>
</feature>
<protein>
    <submittedName>
        <fullName evidence="21">Uncharacterized protein</fullName>
    </submittedName>
</protein>
<evidence type="ECO:0000256" key="1">
    <source>
        <dbReference type="ARBA" id="ARBA00004302"/>
    </source>
</evidence>
<dbReference type="Pfam" id="PF00055">
    <property type="entry name" value="Laminin_N"/>
    <property type="match status" value="1"/>
</dbReference>
<feature type="coiled-coil region" evidence="13">
    <location>
        <begin position="2270"/>
        <end position="2308"/>
    </location>
</feature>
<evidence type="ECO:0000256" key="15">
    <source>
        <dbReference type="SAM" id="SignalP"/>
    </source>
</evidence>
<evidence type="ECO:0000256" key="13">
    <source>
        <dbReference type="SAM" id="Coils"/>
    </source>
</evidence>
<feature type="disulfide bond" evidence="12">
    <location>
        <begin position="1898"/>
        <end position="1912"/>
    </location>
</feature>
<dbReference type="FunFam" id="2.10.25.10:FF:000051">
    <property type="entry name" value="Laminin subunit alpha 4"/>
    <property type="match status" value="1"/>
</dbReference>
<feature type="domain" description="Laminin G" evidence="16">
    <location>
        <begin position="2754"/>
        <end position="2940"/>
    </location>
</feature>
<dbReference type="OrthoDB" id="5984158at2759"/>
<dbReference type="Gene3D" id="2.10.25.10">
    <property type="entry name" value="Laminin"/>
    <property type="match status" value="18"/>
</dbReference>
<evidence type="ECO:0000256" key="3">
    <source>
        <dbReference type="ARBA" id="ARBA00022530"/>
    </source>
</evidence>
<feature type="disulfide bond" evidence="12">
    <location>
        <begin position="459"/>
        <end position="471"/>
    </location>
</feature>
<feature type="disulfide bond" evidence="12">
    <location>
        <begin position="508"/>
        <end position="525"/>
    </location>
</feature>
<feature type="domain" description="Laminin EGF-like" evidence="17">
    <location>
        <begin position="598"/>
        <end position="642"/>
    </location>
</feature>
<feature type="disulfide bond" evidence="12">
    <location>
        <begin position="1579"/>
        <end position="1596"/>
    </location>
</feature>
<evidence type="ECO:0000256" key="11">
    <source>
        <dbReference type="ARBA" id="ARBA00023292"/>
    </source>
</evidence>
<dbReference type="SMART" id="SM00180">
    <property type="entry name" value="EGF_Lam"/>
    <property type="match status" value="22"/>
</dbReference>
<feature type="domain" description="Laminin EGF-like" evidence="17">
    <location>
        <begin position="413"/>
        <end position="458"/>
    </location>
</feature>
<evidence type="ECO:0000313" key="21">
    <source>
        <dbReference type="EMBL" id="CAF1514599.1"/>
    </source>
</evidence>
<evidence type="ECO:0000256" key="7">
    <source>
        <dbReference type="ARBA" id="ARBA00022889"/>
    </source>
</evidence>
<name>A0A815UE55_9BILA</name>
<organism evidence="21 22">
    <name type="scientific">Adineta steineri</name>
    <dbReference type="NCBI Taxonomy" id="433720"/>
    <lineage>
        <taxon>Eukaryota</taxon>
        <taxon>Metazoa</taxon>
        <taxon>Spiralia</taxon>
        <taxon>Gnathifera</taxon>
        <taxon>Rotifera</taxon>
        <taxon>Eurotatoria</taxon>
        <taxon>Bdelloidea</taxon>
        <taxon>Adinetida</taxon>
        <taxon>Adinetidae</taxon>
        <taxon>Adineta</taxon>
    </lineage>
</organism>
<keyword evidence="4 15" id="KW-0732">Signal</keyword>
<dbReference type="InterPro" id="IPR000742">
    <property type="entry name" value="EGF"/>
</dbReference>
<feature type="domain" description="Laminin EGF-like" evidence="17">
    <location>
        <begin position="1867"/>
        <end position="1914"/>
    </location>
</feature>
<keyword evidence="8 13" id="KW-0175">Coiled coil</keyword>
<feature type="domain" description="Laminin EGF-like" evidence="17">
    <location>
        <begin position="459"/>
        <end position="505"/>
    </location>
</feature>
<feature type="domain" description="Laminin EGF-like" evidence="17">
    <location>
        <begin position="1485"/>
        <end position="1528"/>
    </location>
</feature>
<feature type="domain" description="Laminin G" evidence="16">
    <location>
        <begin position="3413"/>
        <end position="3606"/>
    </location>
</feature>
<evidence type="ECO:0000256" key="12">
    <source>
        <dbReference type="PROSITE-ProRule" id="PRU00460"/>
    </source>
</evidence>
<evidence type="ECO:0000256" key="8">
    <source>
        <dbReference type="ARBA" id="ARBA00023054"/>
    </source>
</evidence>
<dbReference type="SMART" id="SM00136">
    <property type="entry name" value="LamNT"/>
    <property type="match status" value="1"/>
</dbReference>
<feature type="disulfide bond" evidence="12">
    <location>
        <begin position="1998"/>
        <end position="2007"/>
    </location>
</feature>
<keyword evidence="9 12" id="KW-1015">Disulfide bond</keyword>
<dbReference type="PROSITE" id="PS50025">
    <property type="entry name" value="LAM_G_DOMAIN"/>
    <property type="match status" value="5"/>
</dbReference>
<evidence type="ECO:0000256" key="4">
    <source>
        <dbReference type="ARBA" id="ARBA00022729"/>
    </source>
</evidence>
<feature type="domain" description="Laminin EGF-like" evidence="17">
    <location>
        <begin position="2123"/>
        <end position="2176"/>
    </location>
</feature>
<evidence type="ECO:0000256" key="14">
    <source>
        <dbReference type="SAM" id="MobiDB-lite"/>
    </source>
</evidence>
<dbReference type="FunFam" id="2.10.25.10:FF:000011">
    <property type="entry name" value="Cadherin EGF LAG seven-pass G-type receptor"/>
    <property type="match status" value="2"/>
</dbReference>
<dbReference type="InterPro" id="IPR056863">
    <property type="entry name" value="LMN_ATRN_NET-like_EGF"/>
</dbReference>
<dbReference type="EMBL" id="CAJNOI010000277">
    <property type="protein sequence ID" value="CAF1222953.1"/>
    <property type="molecule type" value="Genomic_DNA"/>
</dbReference>
<dbReference type="GO" id="GO:0009887">
    <property type="term" value="P:animal organ morphogenesis"/>
    <property type="evidence" value="ECO:0007669"/>
    <property type="project" value="TreeGrafter"/>
</dbReference>
<comment type="caution">
    <text evidence="12">Lacks conserved residue(s) required for the propagation of feature annotation.</text>
</comment>
<dbReference type="FunFam" id="2.10.25.10:FF:000407">
    <property type="entry name" value="Laminin subunit alpha-3"/>
    <property type="match status" value="1"/>
</dbReference>
<dbReference type="FunFam" id="2.10.25.10:FF:000188">
    <property type="entry name" value="Laminin subunit gamma 2"/>
    <property type="match status" value="1"/>
</dbReference>
<keyword evidence="22" id="KW-1185">Reference proteome</keyword>
<feature type="domain" description="Laminin EGF-like" evidence="17">
    <location>
        <begin position="643"/>
        <end position="693"/>
    </location>
</feature>
<evidence type="ECO:0000259" key="17">
    <source>
        <dbReference type="PROSITE" id="PS50027"/>
    </source>
</evidence>
<dbReference type="InterPro" id="IPR013320">
    <property type="entry name" value="ConA-like_dom_sf"/>
</dbReference>
<evidence type="ECO:0000259" key="19">
    <source>
        <dbReference type="PROSITE" id="PS51117"/>
    </source>
</evidence>
<dbReference type="InterPro" id="IPR050440">
    <property type="entry name" value="Laminin/Netrin_ECM"/>
</dbReference>
<feature type="domain" description="Laminin EGF-like" evidence="17">
    <location>
        <begin position="1437"/>
        <end position="1484"/>
    </location>
</feature>
<feature type="disulfide bond" evidence="12">
    <location>
        <begin position="2046"/>
        <end position="2055"/>
    </location>
</feature>
<dbReference type="SMART" id="SM00282">
    <property type="entry name" value="LamG"/>
    <property type="match status" value="5"/>
</dbReference>
<feature type="region of interest" description="Disordered" evidence="14">
    <location>
        <begin position="3378"/>
        <end position="3413"/>
    </location>
</feature>
<dbReference type="FunFam" id="2.10.25.10:FF:000388">
    <property type="entry name" value="Laminin subunit alpha"/>
    <property type="match status" value="1"/>
</dbReference>
<keyword evidence="6" id="KW-0084">Basement membrane</keyword>
<keyword evidence="2" id="KW-0964">Secreted</keyword>
<feature type="disulfide bond" evidence="12">
    <location>
        <begin position="527"/>
        <end position="536"/>
    </location>
</feature>
<dbReference type="PROSITE" id="PS00022">
    <property type="entry name" value="EGF_1"/>
    <property type="match status" value="1"/>
</dbReference>
<feature type="disulfide bond" evidence="12">
    <location>
        <begin position="573"/>
        <end position="582"/>
    </location>
</feature>
<dbReference type="SUPFAM" id="SSF49899">
    <property type="entry name" value="Concanavalin A-like lectins/glucanases"/>
    <property type="match status" value="5"/>
</dbReference>
<feature type="disulfide bond" evidence="12">
    <location>
        <begin position="1598"/>
        <end position="1607"/>
    </location>
</feature>
<feature type="disulfide bond" evidence="12">
    <location>
        <begin position="2150"/>
        <end position="2159"/>
    </location>
</feature>
<dbReference type="Pfam" id="PF24973">
    <property type="entry name" value="EGF_LMN_ATRN"/>
    <property type="match status" value="1"/>
</dbReference>
<dbReference type="GO" id="GO:0009888">
    <property type="term" value="P:tissue development"/>
    <property type="evidence" value="ECO:0007669"/>
    <property type="project" value="TreeGrafter"/>
</dbReference>
<dbReference type="EMBL" id="CAJNOM010000592">
    <property type="protein sequence ID" value="CAF1514599.1"/>
    <property type="molecule type" value="Genomic_DNA"/>
</dbReference>
<dbReference type="FunFam" id="2.10.25.10:FF:000083">
    <property type="entry name" value="Laminin subunit alpha"/>
    <property type="match status" value="1"/>
</dbReference>
<dbReference type="FunFam" id="2.10.25.10:FF:000090">
    <property type="entry name" value="laminin subunit alpha"/>
    <property type="match status" value="1"/>
</dbReference>
<feature type="disulfide bond" evidence="12">
    <location>
        <begin position="554"/>
        <end position="571"/>
    </location>
</feature>
<dbReference type="Pfam" id="PF00053">
    <property type="entry name" value="EGF_laminin"/>
    <property type="match status" value="19"/>
</dbReference>
<feature type="disulfide bond" evidence="12">
    <location>
        <begin position="1460"/>
        <end position="1469"/>
    </location>
</feature>
<dbReference type="FunFam" id="2.60.120.260:FF:000092">
    <property type="entry name" value="Laminin subunit alpha-3"/>
    <property type="match status" value="1"/>
</dbReference>
<feature type="disulfide bond" evidence="12">
    <location>
        <begin position="1577"/>
        <end position="1589"/>
    </location>
</feature>
<evidence type="ECO:0000256" key="10">
    <source>
        <dbReference type="ARBA" id="ARBA00023180"/>
    </source>
</evidence>
<keyword evidence="7" id="KW-0130">Cell adhesion</keyword>
<dbReference type="FunFam" id="2.10.25.10:FF:000074">
    <property type="entry name" value="Laminin subunit alpha"/>
    <property type="match status" value="1"/>
</dbReference>
<evidence type="ECO:0000256" key="2">
    <source>
        <dbReference type="ARBA" id="ARBA00022525"/>
    </source>
</evidence>
<feature type="domain" description="Laminin EGF-like" evidence="17">
    <location>
        <begin position="506"/>
        <end position="551"/>
    </location>
</feature>
<evidence type="ECO:0000259" key="16">
    <source>
        <dbReference type="PROSITE" id="PS50025"/>
    </source>
</evidence>
<feature type="domain" description="Laminin EGF-like" evidence="17">
    <location>
        <begin position="2027"/>
        <end position="2075"/>
    </location>
</feature>
<feature type="domain" description="Laminin G" evidence="16">
    <location>
        <begin position="3137"/>
        <end position="3301"/>
    </location>
</feature>
<feature type="disulfide bond" evidence="12">
    <location>
        <begin position="598"/>
        <end position="610"/>
    </location>
</feature>
<dbReference type="PRINTS" id="PR00011">
    <property type="entry name" value="EGFLAMININ"/>
</dbReference>
<feature type="domain" description="Laminin EGF-like" evidence="17">
    <location>
        <begin position="1529"/>
        <end position="1576"/>
    </location>
</feature>
<dbReference type="PROSITE" id="PS51117">
    <property type="entry name" value="LAMININ_NTER"/>
    <property type="match status" value="1"/>
</dbReference>
<evidence type="ECO:0000313" key="22">
    <source>
        <dbReference type="Proteomes" id="UP000663832"/>
    </source>
</evidence>
<dbReference type="PROSITE" id="PS51115">
    <property type="entry name" value="LAMININ_IVA"/>
    <property type="match status" value="1"/>
</dbReference>
<dbReference type="Gene3D" id="2.60.120.260">
    <property type="entry name" value="Galactose-binding domain-like"/>
    <property type="match status" value="1"/>
</dbReference>
<dbReference type="PANTHER" id="PTHR10574">
    <property type="entry name" value="NETRIN/LAMININ-RELATED"/>
    <property type="match status" value="1"/>
</dbReference>
<accession>A0A815UE55</accession>
<feature type="disulfide bond" evidence="12">
    <location>
        <begin position="645"/>
        <end position="662"/>
    </location>
</feature>
<feature type="disulfide bond" evidence="12">
    <location>
        <begin position="506"/>
        <end position="518"/>
    </location>
</feature>
<feature type="domain" description="Laminin IV type A" evidence="18">
    <location>
        <begin position="1648"/>
        <end position="1830"/>
    </location>
</feature>
<dbReference type="Proteomes" id="UP000663877">
    <property type="component" value="Unassembled WGS sequence"/>
</dbReference>
<comment type="subcellular location">
    <subcellularLocation>
        <location evidence="1">Secreted</location>
        <location evidence="1">Extracellular space</location>
        <location evidence="1">Extracellular matrix</location>
        <location evidence="1">Basement membrane</location>
    </subcellularLocation>
</comment>
<dbReference type="Gene3D" id="2.60.120.200">
    <property type="match status" value="5"/>
</dbReference>
<proteinExistence type="predicted"/>
<dbReference type="InterPro" id="IPR008211">
    <property type="entry name" value="Laminin_N"/>
</dbReference>
<dbReference type="InterPro" id="IPR000034">
    <property type="entry name" value="Laminin_IV"/>
</dbReference>
<feature type="disulfide bond" evidence="12">
    <location>
        <begin position="1552"/>
        <end position="1561"/>
    </location>
</feature>
<reference evidence="21" key="1">
    <citation type="submission" date="2021-02" db="EMBL/GenBank/DDBJ databases">
        <authorList>
            <person name="Nowell W R."/>
        </authorList>
    </citation>
    <scope>NUCLEOTIDE SEQUENCE</scope>
</reference>
<gene>
    <name evidence="20" type="ORF">BJG266_LOCUS28085</name>
    <name evidence="21" type="ORF">QVE165_LOCUS44357</name>
</gene>
<evidence type="ECO:0000313" key="20">
    <source>
        <dbReference type="EMBL" id="CAF1222953.1"/>
    </source>
</evidence>
<dbReference type="CDD" id="cd00055">
    <property type="entry name" value="EGF_Lam"/>
    <property type="match status" value="19"/>
</dbReference>
<feature type="chain" id="PRO_5036228986" evidence="15">
    <location>
        <begin position="20"/>
        <end position="3798"/>
    </location>
</feature>
<feature type="domain" description="Laminin N-terminal" evidence="19">
    <location>
        <begin position="18"/>
        <end position="283"/>
    </location>
</feature>
<feature type="disulfide bond" evidence="12">
    <location>
        <begin position="552"/>
        <end position="564"/>
    </location>
</feature>
<feature type="disulfide bond" evidence="12">
    <location>
        <begin position="2010"/>
        <end position="2024"/>
    </location>
</feature>
<dbReference type="GO" id="GO:0048731">
    <property type="term" value="P:system development"/>
    <property type="evidence" value="ECO:0007669"/>
    <property type="project" value="UniProtKB-ARBA"/>
</dbReference>
<feature type="domain" description="Laminin G" evidence="16">
    <location>
        <begin position="2950"/>
        <end position="3127"/>
    </location>
</feature>
<feature type="disulfide bond" evidence="12">
    <location>
        <begin position="1886"/>
        <end position="1895"/>
    </location>
</feature>
<dbReference type="SMART" id="SM00281">
    <property type="entry name" value="LamB"/>
    <property type="match status" value="1"/>
</dbReference>
<dbReference type="FunFam" id="2.10.25.10:FF:000209">
    <property type="entry name" value="Laminin subunit alpha 5"/>
    <property type="match status" value="1"/>
</dbReference>
<feature type="domain" description="Laminin G" evidence="16">
    <location>
        <begin position="3611"/>
        <end position="3795"/>
    </location>
</feature>
<evidence type="ECO:0000256" key="9">
    <source>
        <dbReference type="ARBA" id="ARBA00023157"/>
    </source>
</evidence>
<feature type="domain" description="Laminin EGF-like" evidence="17">
    <location>
        <begin position="552"/>
        <end position="597"/>
    </location>
</feature>
<evidence type="ECO:0000256" key="5">
    <source>
        <dbReference type="ARBA" id="ARBA00022737"/>
    </source>
</evidence>
<dbReference type="PANTHER" id="PTHR10574:SF406">
    <property type="entry name" value="LAMININ SUBUNIT ALPHA 5"/>
    <property type="match status" value="1"/>
</dbReference>
<feature type="coiled-coil region" evidence="13">
    <location>
        <begin position="2567"/>
        <end position="2631"/>
    </location>
</feature>
<dbReference type="Gene3D" id="2.170.300.10">
    <property type="entry name" value="Tie2 ligand-binding domain superfamily"/>
    <property type="match status" value="2"/>
</dbReference>
<feature type="domain" description="Laminin EGF-like" evidence="17">
    <location>
        <begin position="1577"/>
        <end position="1627"/>
    </location>
</feature>
<feature type="disulfide bond" evidence="12">
    <location>
        <begin position="1501"/>
        <end position="1510"/>
    </location>
</feature>
<dbReference type="FunFam" id="2.10.25.10:FF:000069">
    <property type="entry name" value="Laminin subunit alpha 1"/>
    <property type="match status" value="1"/>
</dbReference>
<feature type="disulfide bond" evidence="12">
    <location>
        <begin position="433"/>
        <end position="442"/>
    </location>
</feature>
<feature type="domain" description="Laminin EGF-like" evidence="17">
    <location>
        <begin position="1974"/>
        <end position="2026"/>
    </location>
</feature>
<dbReference type="PROSITE" id="PS01248">
    <property type="entry name" value="EGF_LAM_1"/>
    <property type="match status" value="6"/>
</dbReference>
<sequence>MSVRELFFLFGWLITNTYGESLRPPYLNLAREKHITVAATSTCGEFIDKQNRNKTKYKKELYCKLTGSSPYEKDYKDSNLIYGQYCDYCDPSVPDKKHIVNYTIDGTDRWWQSPPLSRGLEYQKVNITVDLGQEYHIAYIYIRMSNSPRPAVWSLERSTDYGKTFSTWYYFASDVECRTVFGVQPFVNRSFTRDDDVVCETKYASRIPLEGGEMVISLINDRPNSKNFSYSDTLQQWTRATNVRLRLLRPTTLHSHSIIHDSHDKSVTRRYFYSIRDIGIGGHCQCNGHAESCDKPHSKSPNKMVCRCRHNTCGDYCQECCEPFVQKKWRQSRDADAFECEPCQCYGHSSECVYEEKIAEEKLSIDIHGKYEGGGRCLNCEHHTEGINCERCVRGYFRNFTRKVSDVDMCQSCKCNLKVSTGTCAEGTGKCECKPQFAGLECDECAVGYFDFAAGCKPCLCSINGTADHKCLPDSGRCVCKMNFDGDYCDRCAPGYYNFKAGCLPCECERAGSDGNICDTETGQCPCRLNYQNRTCDTCKNGHYGYPGCLPCVCNHNGSTPEVCNKDTGACLCKANFTGHTCEQCAAGFFNHPTCEPCACDLTGVIYDACDQRGQCHCKANFGGRQCNQCAPGYFRYPDCVPCSCDMHGSLGLSCDQTTGQCVCKSNFIGEKCQECALGLFNFPYCEECKCVPAGVRNDFPGCGRHNIPGVLCLCKQNVEGRQCDRCKEGFWNMKTSNPLGCESCDCSDSGTIAHLNTCDSTTGQCPCKLTTQNSTVRCDVCADGYYSLARNNVFGCEPCRCSLGGSLHSICDKQTGQCVCRPSIVGRECNQPALGHFFPSLHHLQYELEDGLTVKHQTPVRYEFDSSDFENFSWKGYVRYSSLQSEVQLHIQLIKPTAYRLLIRYKTYNKTSMDSNNLDYKLPQINVNFASIRETGTAAPQTFDIDLPQSDRQATFATASTLLTSDAAPYNEYLLTLKTTDPVLIDYIVFVPIDYIEAQALQQTDAFAYGRPCELDDEEECYQYTYPVLNGMSSISHPSSGSTPNGIVIDSNLLEELSIDSLTTIERGRDYRYDWIISKPGQYYLLVDYHTIDAGTSYARVQTIDGDMMPGSLVLTECPYTFVCRQMVTTLSNGGNQRISKPKLMTVTDTRRATVILNVVQQSDRSSPIGIHKITAVPMNQFNYDLLRPQFICVRGTSDDGPHGLPICSDSNKPLGSSLTAPVQIFQAEDYYNEHLKTTNFPNAPENTAVVPLSFSTPNIYVYGRLTDVYTKTENYPALFQFHIHYFQSKSYSISDTIPLTVIFYSRTGDSQIGEINAPICQRFTQGGCSQIVTLQNGSTAIRLDEPEFTAYLALTNPNTSLLIDYITAQKIEPNAEKVVTPVLTTADTDRASKFVQDCITKSAPNYDPKIQQASSFCRQALYSLSATFNDQASQCLCDVRGSVNPNGQCEPYGGQCSCKPNVIGRRCDRCRTGYWGFPNCRQCTCPTKICNELTGDCICPPRVTGRYCDQCAPRTYGFDPLIGCEDCQCRIEGVINGRLDCDLRTGQCPCRENIGSRTCDRCAPGHYDYPRCMKCDCDTAGTLEPICDTYTGTCLCKENVYGPRCDRCTDSTFALLSDNPKGCTNCYCFGSTTQCHSGLFNYRFIRNMSDWSLTRSDVRYDRRETRLTMFMNYDNNDQSAIYWSAPRHYLGNKILSYGGNLTFKLSYTSTTNNYNQILNKHPLVILRGRDLTIVHYYTRPIEANRPEEDISITLKEANFRFQTRSSTAVTRDTFLQTLSNISSLHILAWPYSVDSTSSSIVAVQLQQADLKSVNNISPQRPLARNIEVCSCPPNYAGTSCETCARGYFKQYSGTNGAHSYTCVPCQCNGQSDICDVETGHCLACQNHTLGTYCETCIPGYNGDPVRNISCRICSCPLPVESNNFASTCEINATTGDTTRCFCQQGYYGDRCQSCYPAFWGEPSKVGGRCLPCECNSNIDPYDWNACDQQTGRCVNCLNNTAGHSCERCRDWFYGDAIRTKNCAPCSCSQCGSTRCDQRSGRCQCKPGVTGLTCDVCLENHYGYHACNDEGCKPCSCGLSSIGPSCDLYTGQCQCKPGVGGRKCDVCLPGYWDLTEDGCKPCQCDRFGTVRDLSNTGLSCDAETGRCYCIEGVRGERCDQCEEYYTIVEGRGCLPCDKSNIVPEGWCARQLIDDVDQLRININRTLDNADRIIQGRTASERIQRMRLRADEYRSLVNSPNIRNYRCLLNENPSSSFCLNDQIVNLTSLLNEFDQDFKQTQIEINHEQDEIKNLSRRAQKEYERVREQVKLMQDFADDIDAFSANLTQQRNDDPTYIVNLIERVYATIDRFELEPEQSVIKNSSQLSSQLHTYLQSLNNDLSNHLNEIDKLNNQTFHFEQRTIQMEKHIQQAYEKLQRVSQQITTLDNTIKSIRTILKQSSGLNEATNIKLSNTTQLLQNDLMINFNQLQMIYRQTLTNADNLNSSIQILLSVVNETIEQNRIVHISVRQVFNYVQNLTETSERLDMLYENMKQQNNVTLLTVFVYKNIIDTVNLVDTTSTELAKNLSKSQEHIAQQRQRIEKLGKERLDQPLLSSFETEIKLNLNDEQRLERLERSAESYRQSLSTSEKLLPAYNLRIGELKSTADNVEPHSTRMYDDSQAKTNEFARLREKILAEKPMNASTLSDRPLQMEFNDIKQSIQRMKTWESDTDQQLSKAKYRYDETINTQDNIADIIADIRRLVDESRSIVSSVRVGAQFNRTSGVNLHKPYSKSYVNLNKQHSKLALSFRTTESDGLLAYAGNENDDRYMSLRLNQDGQIEFTYDVGQQRPTSIITPRSFIDNQWYDVTGERIGSHGQLTVVDINGTDVFVGTSDAESGGQSILDLHDERSVFLIGGVPSQISLKQTYPAFSGSISNVRLDDQSVSLWNFQSAMNYNQGSIPSIIHRESVPGFSLKGDGYAIFSKRRLRRLEHSFVLTIIFKTNSPNGLLFTYGGGDFEKRFFAVQIIDSHPEILINTGSGLVSLRLEDNVHDNQLHRLQIKKQNTEIIVQLDNQLSESITDRDEESRIEGGNDDIYVGKYIGLDSLRDTITSRGFSGCIQSILIDRIELTFKSEHFKRSENIQTTCSIEQILRTVQFNYHYDQESYVEISDKNLTIPWAITARFQSNQQNGTLVYMNNENDNIDKLIIYFEFNHLMIKHKDLPIIQCENSLSTNWWNYISIYRDTQSYRLYLNDTECGKLDIESEYNDYQLFKTVFIGGVPQNVSEDTQRFFGCIGDVNIDGSLVNFNNVVKLKNTEQNCPTIAFTSNNNNNNKYNNKGSVVYPPFEYNATKPTSSDRFQLKLLQFNDDFSNYSINSSILPSIDLLTSSTIQIKNETKVSNDDDDDEEDDYSSRQHRSCNLPMKPSNNRGQDIGYRFGDDHRESRGQITISEPSTSLSMNISFKFRTRFTHGLLFYSGSNAFDSSILNEFIAVWLYKGRLVFAFDCGSGKGEIESINRINDDQWHRVDVIRHGNNATLYIDLHSEGFIIPPGTKLSLDTDGIYYFGNIPSDETFLLNRRRQLHHFKTRHNYLQFQGCLSTIQINSQAITFDTNVNNEYNYNIKTCYEFEESGVFINGEKELILENSFRLGQRFNISFHFKSRVKSGLLLAATNTNEDNYLFIYLDKGNIVVTLLQNNIDEIHVVHWPNDNNDNEMCDGQWHTVDIQKDLTFVRLHVDKYDADEELLLNDFDLNTNGPLYIGKMNKLPPIVDDIPVYIGCITNMKIIAIDNDNDEHNSIRHAKALHSIDGIEYSCPIN</sequence>
<keyword evidence="11 12" id="KW-0424">Laminin EGF-like domain</keyword>
<dbReference type="CDD" id="cd00110">
    <property type="entry name" value="LamG"/>
    <property type="match status" value="5"/>
</dbReference>
<dbReference type="SMART" id="SM00181">
    <property type="entry name" value="EGF"/>
    <property type="match status" value="12"/>
</dbReference>
<feature type="coiled-coil region" evidence="13">
    <location>
        <begin position="2374"/>
        <end position="2429"/>
    </location>
</feature>
<dbReference type="FunFam" id="2.10.25.10:FF:000082">
    <property type="entry name" value="Laminin subunit alpha 1"/>
    <property type="match status" value="2"/>
</dbReference>
<dbReference type="FunFam" id="2.10.25.10:FF:000189">
    <property type="entry name" value="Laminin subunit alpha 2"/>
    <property type="match status" value="1"/>
</dbReference>
<dbReference type="GO" id="GO:0005604">
    <property type="term" value="C:basement membrane"/>
    <property type="evidence" value="ECO:0007669"/>
    <property type="project" value="UniProtKB-SubCell"/>
</dbReference>
<dbReference type="Proteomes" id="UP000663832">
    <property type="component" value="Unassembled WGS sequence"/>
</dbReference>
<feature type="disulfide bond" evidence="12">
    <location>
        <begin position="461"/>
        <end position="478"/>
    </location>
</feature>
<dbReference type="Gene3D" id="1.10.287.950">
    <property type="entry name" value="Methyl-accepting chemotaxis protein"/>
    <property type="match status" value="1"/>
</dbReference>
<feature type="disulfide bond" evidence="12">
    <location>
        <begin position="664"/>
        <end position="673"/>
    </location>
</feature>
<dbReference type="InterPro" id="IPR002049">
    <property type="entry name" value="LE_dom"/>
</dbReference>
<evidence type="ECO:0000256" key="6">
    <source>
        <dbReference type="ARBA" id="ARBA00022869"/>
    </source>
</evidence>
<keyword evidence="10" id="KW-0325">Glycoprotein</keyword>
<comment type="caution">
    <text evidence="21">The sequence shown here is derived from an EMBL/GenBank/DDBJ whole genome shotgun (WGS) entry which is preliminary data.</text>
</comment>
<feature type="disulfide bond" evidence="12">
    <location>
        <begin position="2096"/>
        <end position="2105"/>
    </location>
</feature>
<dbReference type="SUPFAM" id="SSF57196">
    <property type="entry name" value="EGF/Laminin"/>
    <property type="match status" value="18"/>
</dbReference>
<feature type="disulfide bond" evidence="12">
    <location>
        <begin position="618"/>
        <end position="627"/>
    </location>
</feature>
<feature type="disulfide bond" evidence="12">
    <location>
        <begin position="643"/>
        <end position="655"/>
    </location>
</feature>
<keyword evidence="5" id="KW-0677">Repeat</keyword>
<keyword evidence="3" id="KW-0272">Extracellular matrix</keyword>
<dbReference type="InterPro" id="IPR001791">
    <property type="entry name" value="Laminin_G"/>
</dbReference>